<feature type="transmembrane region" description="Helical" evidence="6">
    <location>
        <begin position="270"/>
        <end position="303"/>
    </location>
</feature>
<evidence type="ECO:0000259" key="7">
    <source>
        <dbReference type="Pfam" id="PF03772"/>
    </source>
</evidence>
<reference evidence="9 10" key="1">
    <citation type="submission" date="2017-09" db="EMBL/GenBank/DDBJ databases">
        <title>Depth-based differentiation of microbial function through sediment-hosted aquifers and enrichment of novel symbionts in the deep terrestrial subsurface.</title>
        <authorList>
            <person name="Probst A.J."/>
            <person name="Ladd B."/>
            <person name="Jarett J.K."/>
            <person name="Geller-Mcgrath D.E."/>
            <person name="Sieber C.M."/>
            <person name="Emerson J.B."/>
            <person name="Anantharaman K."/>
            <person name="Thomas B.C."/>
            <person name="Malmstrom R."/>
            <person name="Stieglmeier M."/>
            <person name="Klingl A."/>
            <person name="Woyke T."/>
            <person name="Ryan C.M."/>
            <person name="Banfield J.F."/>
        </authorList>
    </citation>
    <scope>NUCLEOTIDE SEQUENCE [LARGE SCALE GENOMIC DNA]</scope>
    <source>
        <strain evidence="9">CG23_combo_of_CG06-09_8_20_14_all_41_73</strain>
    </source>
</reference>
<dbReference type="Pfam" id="PF13567">
    <property type="entry name" value="DUF4131"/>
    <property type="match status" value="1"/>
</dbReference>
<comment type="caution">
    <text evidence="9">The sequence shown here is derived from an EMBL/GenBank/DDBJ whole genome shotgun (WGS) entry which is preliminary data.</text>
</comment>
<feature type="transmembrane region" description="Helical" evidence="6">
    <location>
        <begin position="464"/>
        <end position="485"/>
    </location>
</feature>
<evidence type="ECO:0000256" key="5">
    <source>
        <dbReference type="ARBA" id="ARBA00023136"/>
    </source>
</evidence>
<feature type="transmembrane region" description="Helical" evidence="6">
    <location>
        <begin position="339"/>
        <end position="358"/>
    </location>
</feature>
<evidence type="ECO:0000256" key="2">
    <source>
        <dbReference type="ARBA" id="ARBA00022475"/>
    </source>
</evidence>
<evidence type="ECO:0000259" key="8">
    <source>
        <dbReference type="Pfam" id="PF13567"/>
    </source>
</evidence>
<evidence type="ECO:0000256" key="4">
    <source>
        <dbReference type="ARBA" id="ARBA00022989"/>
    </source>
</evidence>
<dbReference type="PANTHER" id="PTHR30619">
    <property type="entry name" value="DNA INTERNALIZATION/COMPETENCE PROTEIN COMEC/REC2"/>
    <property type="match status" value="1"/>
</dbReference>
<feature type="transmembrane region" description="Helical" evidence="6">
    <location>
        <begin position="405"/>
        <end position="426"/>
    </location>
</feature>
<dbReference type="GO" id="GO:0005886">
    <property type="term" value="C:plasma membrane"/>
    <property type="evidence" value="ECO:0007669"/>
    <property type="project" value="UniProtKB-SubCell"/>
</dbReference>
<evidence type="ECO:0000313" key="10">
    <source>
        <dbReference type="Proteomes" id="UP000230671"/>
    </source>
</evidence>
<feature type="transmembrane region" description="Helical" evidence="6">
    <location>
        <begin position="433"/>
        <end position="452"/>
    </location>
</feature>
<dbReference type="InterPro" id="IPR052159">
    <property type="entry name" value="Competence_DNA_uptake"/>
</dbReference>
<feature type="transmembrane region" description="Helical" evidence="6">
    <location>
        <begin position="315"/>
        <end position="333"/>
    </location>
</feature>
<gene>
    <name evidence="9" type="ORF">COX11_02395</name>
</gene>
<feature type="transmembrane region" description="Helical" evidence="6">
    <location>
        <begin position="60"/>
        <end position="79"/>
    </location>
</feature>
<dbReference type="AlphaFoldDB" id="A0A2H0AZH8"/>
<feature type="domain" description="DUF4131" evidence="8">
    <location>
        <begin position="38"/>
        <end position="169"/>
    </location>
</feature>
<evidence type="ECO:0000256" key="6">
    <source>
        <dbReference type="SAM" id="Phobius"/>
    </source>
</evidence>
<keyword evidence="3 6" id="KW-0812">Transmembrane</keyword>
<keyword evidence="4 6" id="KW-1133">Transmembrane helix</keyword>
<dbReference type="Proteomes" id="UP000230671">
    <property type="component" value="Unassembled WGS sequence"/>
</dbReference>
<name>A0A2H0AZH8_9BACT</name>
<dbReference type="InterPro" id="IPR004477">
    <property type="entry name" value="ComEC_N"/>
</dbReference>
<keyword evidence="2" id="KW-1003">Cell membrane</keyword>
<evidence type="ECO:0000313" key="9">
    <source>
        <dbReference type="EMBL" id="PIP50761.1"/>
    </source>
</evidence>
<protein>
    <recommendedName>
        <fullName evidence="11">ComEC/Rec2-related protein domain-containing protein</fullName>
    </recommendedName>
</protein>
<feature type="domain" description="ComEC/Rec2-related protein" evidence="7">
    <location>
        <begin position="218"/>
        <end position="484"/>
    </location>
</feature>
<dbReference type="NCBIfam" id="TIGR00360">
    <property type="entry name" value="ComEC_N-term"/>
    <property type="match status" value="1"/>
</dbReference>
<feature type="transmembrane region" description="Helical" evidence="6">
    <location>
        <begin position="6"/>
        <end position="26"/>
    </location>
</feature>
<dbReference type="PANTHER" id="PTHR30619:SF7">
    <property type="entry name" value="BETA-LACTAMASE DOMAIN PROTEIN"/>
    <property type="match status" value="1"/>
</dbReference>
<feature type="transmembrane region" description="Helical" evidence="6">
    <location>
        <begin position="33"/>
        <end position="54"/>
    </location>
</feature>
<evidence type="ECO:0008006" key="11">
    <source>
        <dbReference type="Google" id="ProtNLM"/>
    </source>
</evidence>
<evidence type="ECO:0000256" key="3">
    <source>
        <dbReference type="ARBA" id="ARBA00022692"/>
    </source>
</evidence>
<accession>A0A2H0AZH8</accession>
<dbReference type="Pfam" id="PF03772">
    <property type="entry name" value="Competence"/>
    <property type="match status" value="1"/>
</dbReference>
<feature type="transmembrane region" description="Helical" evidence="6">
    <location>
        <begin position="378"/>
        <end position="399"/>
    </location>
</feature>
<proteinExistence type="predicted"/>
<dbReference type="InterPro" id="IPR025405">
    <property type="entry name" value="DUF4131"/>
</dbReference>
<sequence length="496" mass="55951">MKKLSIPSYRVFTFIMLSFLLGVFISSFFNLDFFAIYSVAIAIVVIQVSIYYIFRRDFLIKVIIFSAISFSTGFLFFSYQNTKLSSQILPFGQDKEFSGVVSSYPENEGNRQQFFLHVVDYKAKLLIEAGRYPEFAYGEKLKIKGKIEQPENFFDFDYINYLKRYSVIGIVKNAKIEIVSKNNGNRILSCLYTFRRKFESTIKKNLPEPESSLAVGILIGSKEGFTDEIMNQFNRTGITHIVALSGFNVTIIIVFLSALLLGVINRKTNFVISIIFVILFVALTGASASVVRAAIISLLLAFGATIGRRADKTNLILLAATVMVAINSFVLRYDIGFQLSFLAYIGLVYFSNILIKFFERRPLKNIPKTIQLAVTETLSAQIIVLPLLLTTFGRISIIAPLTNVLILPIIPLSMLFVFLSAIIFFLLPSIGHLAFLISYLPLKYVLLIAKYFSALPLSSIELKGSWQIILAVVYSLFIGAIYIYLTKFRWAKKSIA</sequence>
<organism evidence="9 10">
    <name type="scientific">Candidatus Berkelbacteria bacterium CG23_combo_of_CG06-09_8_20_14_all_41_73</name>
    <dbReference type="NCBI Taxonomy" id="1974519"/>
    <lineage>
        <taxon>Bacteria</taxon>
        <taxon>Candidatus Berkelbacteria</taxon>
    </lineage>
</organism>
<comment type="subcellular location">
    <subcellularLocation>
        <location evidence="1">Cell membrane</location>
        <topology evidence="1">Multi-pass membrane protein</topology>
    </subcellularLocation>
</comment>
<keyword evidence="5 6" id="KW-0472">Membrane</keyword>
<evidence type="ECO:0000256" key="1">
    <source>
        <dbReference type="ARBA" id="ARBA00004651"/>
    </source>
</evidence>
<dbReference type="EMBL" id="PCSO01000096">
    <property type="protein sequence ID" value="PIP50761.1"/>
    <property type="molecule type" value="Genomic_DNA"/>
</dbReference>
<feature type="transmembrane region" description="Helical" evidence="6">
    <location>
        <begin position="241"/>
        <end position="264"/>
    </location>
</feature>